<evidence type="ECO:0000313" key="2">
    <source>
        <dbReference type="EMBL" id="KIW76975.1"/>
    </source>
</evidence>
<dbReference type="Proteomes" id="UP000053029">
    <property type="component" value="Unassembled WGS sequence"/>
</dbReference>
<feature type="region of interest" description="Disordered" evidence="1">
    <location>
        <begin position="196"/>
        <end position="222"/>
    </location>
</feature>
<gene>
    <name evidence="2" type="ORF">Z517_09419</name>
</gene>
<dbReference type="AlphaFoldDB" id="A0A0D2GEC9"/>
<sequence length="222" mass="25370">MGEIDQKVADALIKGRKRPRDYQNCREVKPIQHKHKIRDVNVCQAVGLATKRLFRLNVRCPAFTFQRPYEYLSTTVASAADSNTLRKRHDEEELDNIEYIQTMLEAFPKAGMLPADGRAVPDDFETLKDVIHVREGDISSLPRLAKKRHSWRDAGHDETDQRGRLRLSDAHKLTLPLPALKINASVSMYIRALENRTGEDGHPSARLPLNNRQALSRRNSEK</sequence>
<protein>
    <submittedName>
        <fullName evidence="2">Uncharacterized protein</fullName>
    </submittedName>
</protein>
<proteinExistence type="predicted"/>
<keyword evidence="3" id="KW-1185">Reference proteome</keyword>
<feature type="compositionally biased region" description="Polar residues" evidence="1">
    <location>
        <begin position="210"/>
        <end position="222"/>
    </location>
</feature>
<evidence type="ECO:0000256" key="1">
    <source>
        <dbReference type="SAM" id="MobiDB-lite"/>
    </source>
</evidence>
<organism evidence="2 3">
    <name type="scientific">Fonsecaea pedrosoi CBS 271.37</name>
    <dbReference type="NCBI Taxonomy" id="1442368"/>
    <lineage>
        <taxon>Eukaryota</taxon>
        <taxon>Fungi</taxon>
        <taxon>Dikarya</taxon>
        <taxon>Ascomycota</taxon>
        <taxon>Pezizomycotina</taxon>
        <taxon>Eurotiomycetes</taxon>
        <taxon>Chaetothyriomycetidae</taxon>
        <taxon>Chaetothyriales</taxon>
        <taxon>Herpotrichiellaceae</taxon>
        <taxon>Fonsecaea</taxon>
    </lineage>
</organism>
<dbReference type="GeneID" id="25308909"/>
<evidence type="ECO:0000313" key="3">
    <source>
        <dbReference type="Proteomes" id="UP000053029"/>
    </source>
</evidence>
<dbReference type="EMBL" id="KN846974">
    <property type="protein sequence ID" value="KIW76975.1"/>
    <property type="molecule type" value="Genomic_DNA"/>
</dbReference>
<name>A0A0D2GEC9_9EURO</name>
<reference evidence="2 3" key="1">
    <citation type="submission" date="2015-01" db="EMBL/GenBank/DDBJ databases">
        <title>The Genome Sequence of Fonsecaea pedrosoi CBS 271.37.</title>
        <authorList>
            <consortium name="The Broad Institute Genomics Platform"/>
            <person name="Cuomo C."/>
            <person name="de Hoog S."/>
            <person name="Gorbushina A."/>
            <person name="Stielow B."/>
            <person name="Teixiera M."/>
            <person name="Abouelleil A."/>
            <person name="Chapman S.B."/>
            <person name="Priest M."/>
            <person name="Young S.K."/>
            <person name="Wortman J."/>
            <person name="Nusbaum C."/>
            <person name="Birren B."/>
        </authorList>
    </citation>
    <scope>NUCLEOTIDE SEQUENCE [LARGE SCALE GENOMIC DNA]</scope>
    <source>
        <strain evidence="2 3">CBS 271.37</strain>
    </source>
</reference>
<dbReference type="HOGENOM" id="CLU_1245399_0_0_1"/>
<dbReference type="RefSeq" id="XP_013280783.1">
    <property type="nucleotide sequence ID" value="XM_013425329.1"/>
</dbReference>
<accession>A0A0D2GEC9</accession>
<dbReference type="VEuPathDB" id="FungiDB:Z517_09419"/>